<evidence type="ECO:0000313" key="2">
    <source>
        <dbReference type="Proteomes" id="UP000050794"/>
    </source>
</evidence>
<dbReference type="Proteomes" id="UP000050794">
    <property type="component" value="Unassembled WGS sequence"/>
</dbReference>
<organism evidence="2 3">
    <name type="scientific">Toxocara canis</name>
    <name type="common">Canine roundworm</name>
    <dbReference type="NCBI Taxonomy" id="6265"/>
    <lineage>
        <taxon>Eukaryota</taxon>
        <taxon>Metazoa</taxon>
        <taxon>Ecdysozoa</taxon>
        <taxon>Nematoda</taxon>
        <taxon>Chromadorea</taxon>
        <taxon>Rhabditida</taxon>
        <taxon>Spirurina</taxon>
        <taxon>Ascaridomorpha</taxon>
        <taxon>Ascaridoidea</taxon>
        <taxon>Toxocaridae</taxon>
        <taxon>Toxocara</taxon>
    </lineage>
</organism>
<keyword evidence="2" id="KW-1185">Reference proteome</keyword>
<evidence type="ECO:0000313" key="3">
    <source>
        <dbReference type="WBParaSite" id="TCNE_0000503601-mRNA-1"/>
    </source>
</evidence>
<reference evidence="3" key="1">
    <citation type="submission" date="2016-06" db="UniProtKB">
        <authorList>
            <consortium name="WormBaseParasite"/>
        </authorList>
    </citation>
    <scope>IDENTIFICATION</scope>
</reference>
<evidence type="ECO:0000313" key="1">
    <source>
        <dbReference type="EMBL" id="VDM33732.1"/>
    </source>
</evidence>
<dbReference type="AlphaFoldDB" id="A0A183U966"/>
<dbReference type="EMBL" id="UYWY01010496">
    <property type="protein sequence ID" value="VDM33732.1"/>
    <property type="molecule type" value="Genomic_DNA"/>
</dbReference>
<gene>
    <name evidence="1" type="ORF">TCNE_LOCUS5035</name>
</gene>
<sequence>MWDLPCRGLLRGGVKCGELHLPVPRSLCMTLTRFHSPCLLSARSFLTIIARCTALIAYGVLEV</sequence>
<proteinExistence type="predicted"/>
<dbReference type="WBParaSite" id="TCNE_0000503601-mRNA-1">
    <property type="protein sequence ID" value="TCNE_0000503601-mRNA-1"/>
    <property type="gene ID" value="TCNE_0000503601"/>
</dbReference>
<reference evidence="1 2" key="2">
    <citation type="submission" date="2018-11" db="EMBL/GenBank/DDBJ databases">
        <authorList>
            <consortium name="Pathogen Informatics"/>
        </authorList>
    </citation>
    <scope>NUCLEOTIDE SEQUENCE [LARGE SCALE GENOMIC DNA]</scope>
</reference>
<accession>A0A183U966</accession>
<protein>
    <submittedName>
        <fullName evidence="1 3">Uncharacterized protein</fullName>
    </submittedName>
</protein>
<name>A0A183U966_TOXCA</name>